<evidence type="ECO:0000313" key="3">
    <source>
        <dbReference type="Proteomes" id="UP000276603"/>
    </source>
</evidence>
<dbReference type="RefSeq" id="WP_120712393.1">
    <property type="nucleotide sequence ID" value="NZ_RBCJ01000003.1"/>
</dbReference>
<gene>
    <name evidence="2" type="ORF">D7Z94_14875</name>
</gene>
<feature type="chain" id="PRO_5017346032" evidence="1">
    <location>
        <begin position="19"/>
        <end position="530"/>
    </location>
</feature>
<dbReference type="InterPro" id="IPR036514">
    <property type="entry name" value="SGNH_hydro_sf"/>
</dbReference>
<organism evidence="2 3">
    <name type="scientific">Ulvibacterium marinum</name>
    <dbReference type="NCBI Taxonomy" id="2419782"/>
    <lineage>
        <taxon>Bacteria</taxon>
        <taxon>Pseudomonadati</taxon>
        <taxon>Bacteroidota</taxon>
        <taxon>Flavobacteriia</taxon>
        <taxon>Flavobacteriales</taxon>
        <taxon>Flavobacteriaceae</taxon>
        <taxon>Ulvibacterium</taxon>
    </lineage>
</organism>
<feature type="signal peptide" evidence="1">
    <location>
        <begin position="1"/>
        <end position="18"/>
    </location>
</feature>
<name>A0A3B0C360_9FLAO</name>
<dbReference type="OrthoDB" id="9764164at2"/>
<proteinExistence type="predicted"/>
<dbReference type="GO" id="GO:0016788">
    <property type="term" value="F:hydrolase activity, acting on ester bonds"/>
    <property type="evidence" value="ECO:0007669"/>
    <property type="project" value="UniProtKB-ARBA"/>
</dbReference>
<dbReference type="SUPFAM" id="SSF52266">
    <property type="entry name" value="SGNH hydrolase"/>
    <property type="match status" value="2"/>
</dbReference>
<evidence type="ECO:0000313" key="2">
    <source>
        <dbReference type="EMBL" id="RKN79580.1"/>
    </source>
</evidence>
<evidence type="ECO:0000256" key="1">
    <source>
        <dbReference type="SAM" id="SignalP"/>
    </source>
</evidence>
<dbReference type="PROSITE" id="PS51257">
    <property type="entry name" value="PROKAR_LIPOPROTEIN"/>
    <property type="match status" value="1"/>
</dbReference>
<keyword evidence="3" id="KW-1185">Reference proteome</keyword>
<reference evidence="2 3" key="1">
    <citation type="submission" date="2018-10" db="EMBL/GenBank/DDBJ databases">
        <title>Ulvibacterium marinum gen. nov., sp. nov., a novel marine bacterium of the family Flavobacteriaceae, isolated from a culture of the green alga Ulva prolifera.</title>
        <authorList>
            <person name="Zhang Z."/>
        </authorList>
    </citation>
    <scope>NUCLEOTIDE SEQUENCE [LARGE SCALE GENOMIC DNA]</scope>
    <source>
        <strain evidence="2 3">CCMM003</strain>
    </source>
</reference>
<dbReference type="Gene3D" id="3.40.50.1110">
    <property type="entry name" value="SGNH hydrolase"/>
    <property type="match status" value="2"/>
</dbReference>
<keyword evidence="1" id="KW-0732">Signal</keyword>
<dbReference type="AlphaFoldDB" id="A0A3B0C360"/>
<sequence length="530" mass="55281">MKKIITLLAFFGFLIVSCSDDDTLPDDTGGMTPEPVNYTSGSADFSTYVALGNSLTAGFSDGALFSAGQTASFPNMLATSFAQAGGGEFTIPFMNDDLGGLTLGGMPLEDFENRFILSFASGSPAPVRLDGTGSTEVSNVLSGPFNNMGVPGAKIYHLPAAGYGSLDALAIGAANPYYVRFASSPTASMIGDAVAQNPTFFTLWIGNNDILAYATEGGDGENQEGNTNPLTYGSSDITDSGLFTLVYDQLLQALTANGANGVLANIPNVTSIPYFTTVPSAPLDPTNPDFGPQIPTLNATYAQLNQVFEFLGVPERSITFSTSAASALVIKDESLTDLSAQITGALQVGGLDAPTAAVIGFLYGQARQANENDLIVLPAQNAIAQFNEIAFATLQDLGVPAADAGQLSVNGITYPMEDKWVLTPSEQETIAVALDRFNGIITTLAVQYDLPVIDVKALLERAGSEGIPLSDGSTITAEFATGGGFSLDGVHLSPRGYALIANAFIEAIETKYGAELPEVDPLEFTGLYID</sequence>
<dbReference type="EMBL" id="RBCJ01000003">
    <property type="protein sequence ID" value="RKN79580.1"/>
    <property type="molecule type" value="Genomic_DNA"/>
</dbReference>
<accession>A0A3B0C360</accession>
<dbReference type="Proteomes" id="UP000276603">
    <property type="component" value="Unassembled WGS sequence"/>
</dbReference>
<protein>
    <submittedName>
        <fullName evidence="2">G-D-S-L family lipolytic protein</fullName>
    </submittedName>
</protein>
<comment type="caution">
    <text evidence="2">The sequence shown here is derived from an EMBL/GenBank/DDBJ whole genome shotgun (WGS) entry which is preliminary data.</text>
</comment>